<evidence type="ECO:0000313" key="2">
    <source>
        <dbReference type="Proteomes" id="UP001228905"/>
    </source>
</evidence>
<proteinExistence type="predicted"/>
<comment type="caution">
    <text evidence="1">The sequence shown here is derived from an EMBL/GenBank/DDBJ whole genome shotgun (WGS) entry which is preliminary data.</text>
</comment>
<dbReference type="Proteomes" id="UP001228905">
    <property type="component" value="Unassembled WGS sequence"/>
</dbReference>
<gene>
    <name evidence="1" type="ORF">QO010_002481</name>
</gene>
<keyword evidence="2" id="KW-1185">Reference proteome</keyword>
<dbReference type="RefSeq" id="WP_307349541.1">
    <property type="nucleotide sequence ID" value="NZ_JAUSVS010000004.1"/>
</dbReference>
<dbReference type="SUPFAM" id="SSF52540">
    <property type="entry name" value="P-loop containing nucleoside triphosphate hydrolases"/>
    <property type="match status" value="1"/>
</dbReference>
<dbReference type="Gene3D" id="3.40.50.2300">
    <property type="match status" value="1"/>
</dbReference>
<dbReference type="PANTHER" id="PTHR43384:SF13">
    <property type="entry name" value="SLR0110 PROTEIN"/>
    <property type="match status" value="1"/>
</dbReference>
<dbReference type="InterPro" id="IPR027417">
    <property type="entry name" value="P-loop_NTPase"/>
</dbReference>
<organism evidence="1 2">
    <name type="scientific">Caulobacter ginsengisoli</name>
    <dbReference type="NCBI Taxonomy" id="400775"/>
    <lineage>
        <taxon>Bacteria</taxon>
        <taxon>Pseudomonadati</taxon>
        <taxon>Pseudomonadota</taxon>
        <taxon>Alphaproteobacteria</taxon>
        <taxon>Caulobacterales</taxon>
        <taxon>Caulobacteraceae</taxon>
        <taxon>Caulobacter</taxon>
    </lineage>
</organism>
<reference evidence="1 2" key="1">
    <citation type="submission" date="2023-07" db="EMBL/GenBank/DDBJ databases">
        <title>Genomic Encyclopedia of Type Strains, Phase IV (KMG-IV): sequencing the most valuable type-strain genomes for metagenomic binning, comparative biology and taxonomic classification.</title>
        <authorList>
            <person name="Goeker M."/>
        </authorList>
    </citation>
    <scope>NUCLEOTIDE SEQUENCE [LARGE SCALE GENOMIC DNA]</scope>
    <source>
        <strain evidence="1 2">DSM 18695</strain>
    </source>
</reference>
<evidence type="ECO:0000313" key="1">
    <source>
        <dbReference type="EMBL" id="MDQ0464697.1"/>
    </source>
</evidence>
<dbReference type="EMBL" id="JAUSVS010000004">
    <property type="protein sequence ID" value="MDQ0464697.1"/>
    <property type="molecule type" value="Genomic_DNA"/>
</dbReference>
<accession>A0ABU0IRQ6</accession>
<dbReference type="Gene3D" id="3.40.50.300">
    <property type="entry name" value="P-loop containing nucleotide triphosphate hydrolases"/>
    <property type="match status" value="1"/>
</dbReference>
<name>A0ABU0IRQ6_9CAUL</name>
<dbReference type="PANTHER" id="PTHR43384">
    <property type="entry name" value="SEPTUM SITE-DETERMINING PROTEIN MIND HOMOLOG, CHLOROPLASTIC-RELATED"/>
    <property type="match status" value="1"/>
</dbReference>
<dbReference type="InterPro" id="IPR050625">
    <property type="entry name" value="ParA/MinD_ATPase"/>
</dbReference>
<sequence length="388" mass="40308">MTLSFARRILVVGPGLESLAREAFVGAQFDVGGAERLQSRWTFGETPDLVLIDAAAADPLELTAAIGALSRAATPPPAILAGDALPAALVRALMKLPHSDVLEAPFSAQDLADAARALLAPKDVVPHVSTSHCWAVMGAVGGAGATMLAIEMACALAERKGSQGRVCLVDLNLADGAAAAYLGAPSNMLLSRAAQSPERIDAAMLEAFASTAPGGFDLLSGPRDPRAFANTPSEVIIRMLDVACQVYDFVVVDAPRHRHPWTLDVLSGSDELLVVSELTVPALLAARSLAGELEQDLGAGPPPRIVLNRLAKRVFGPAPSMGEAEKALGRKCDGGVTSDWEAAAASANLGGPIRQHRPKSRIVKDVEELVDRLLAQPSVRGADSQAAA</sequence>
<protein>
    <submittedName>
        <fullName evidence="1">Pilus assembly protein CpaE</fullName>
    </submittedName>
</protein>